<dbReference type="EMBL" id="AP021881">
    <property type="protein sequence ID" value="BBP01440.1"/>
    <property type="molecule type" value="Genomic_DNA"/>
</dbReference>
<dbReference type="PANTHER" id="PTHR37805">
    <property type="entry name" value="CYTOPLASMIC PROTEIN-RELATED"/>
    <property type="match status" value="1"/>
</dbReference>
<organism evidence="1 2">
    <name type="scientific">Sulfuriferula nivalis</name>
    <dbReference type="NCBI Taxonomy" id="2675298"/>
    <lineage>
        <taxon>Bacteria</taxon>
        <taxon>Pseudomonadati</taxon>
        <taxon>Pseudomonadota</taxon>
        <taxon>Betaproteobacteria</taxon>
        <taxon>Nitrosomonadales</taxon>
        <taxon>Sulfuricellaceae</taxon>
        <taxon>Sulfuriferula</taxon>
    </lineage>
</organism>
<evidence type="ECO:0000313" key="1">
    <source>
        <dbReference type="EMBL" id="BBP01440.1"/>
    </source>
</evidence>
<gene>
    <name evidence="1" type="ORF">SFSGTM_21480</name>
</gene>
<dbReference type="PANTHER" id="PTHR37805:SF1">
    <property type="entry name" value="CYTOPLASMIC PROTEIN"/>
    <property type="match status" value="1"/>
</dbReference>
<evidence type="ECO:0008006" key="3">
    <source>
        <dbReference type="Google" id="ProtNLM"/>
    </source>
</evidence>
<dbReference type="RefSeq" id="WP_198420549.1">
    <property type="nucleotide sequence ID" value="NZ_AP021881.1"/>
</dbReference>
<dbReference type="KEGG" id="sniv:SFSGTM_21480"/>
<protein>
    <recommendedName>
        <fullName evidence="3">DUF1456 family protein</fullName>
    </recommendedName>
</protein>
<proteinExistence type="predicted"/>
<dbReference type="Pfam" id="PF07308">
    <property type="entry name" value="DUF1456"/>
    <property type="match status" value="2"/>
</dbReference>
<name>A0A809SI54_9PROT</name>
<evidence type="ECO:0000313" key="2">
    <source>
        <dbReference type="Proteomes" id="UP000463939"/>
    </source>
</evidence>
<reference evidence="2" key="1">
    <citation type="submission" date="2019-11" db="EMBL/GenBank/DDBJ databases">
        <title>Isolation and characterization of a novel species in the genus Sulfuriferula.</title>
        <authorList>
            <person name="Mochizuki J."/>
            <person name="Kojima H."/>
            <person name="Fukui M."/>
        </authorList>
    </citation>
    <scope>NUCLEOTIDE SEQUENCE [LARGE SCALE GENOMIC DNA]</scope>
    <source>
        <strain evidence="2">SGTM</strain>
    </source>
</reference>
<sequence length="152" mass="16975">MNTNNNDVLRSIRYAMDLPDAAIADMVKIAGGELAVAEIAGLLKKEDDADFVPCEDELLMRFLDGLIIKNRGPSDKPAVPAQLSNNLILKKLRIAFELKEDDMHDIIALGGFELSKPELSALFRSTDSKNYRHCGDQLLRYFLRGLSLRLRG</sequence>
<accession>A0A809SI54</accession>
<dbReference type="Proteomes" id="UP000463939">
    <property type="component" value="Chromosome"/>
</dbReference>
<keyword evidence="2" id="KW-1185">Reference proteome</keyword>
<dbReference type="InterPro" id="IPR009921">
    <property type="entry name" value="YehS-like"/>
</dbReference>
<dbReference type="AlphaFoldDB" id="A0A809SI54"/>